<dbReference type="InterPro" id="IPR006175">
    <property type="entry name" value="YjgF/YER057c/UK114"/>
</dbReference>
<comment type="caution">
    <text evidence="2">The sequence shown here is derived from an EMBL/GenBank/DDBJ whole genome shotgun (WGS) entry which is preliminary data.</text>
</comment>
<dbReference type="Pfam" id="PF01042">
    <property type="entry name" value="Ribonuc_L-PSP"/>
    <property type="match status" value="1"/>
</dbReference>
<evidence type="ECO:0000313" key="2">
    <source>
        <dbReference type="EMBL" id="MDY0743519.1"/>
    </source>
</evidence>
<gene>
    <name evidence="2" type="ORF">SNE35_03340</name>
</gene>
<keyword evidence="3" id="KW-1185">Reference proteome</keyword>
<dbReference type="PANTHER" id="PTHR11803">
    <property type="entry name" value="2-IMINOBUTANOATE/2-IMINOPROPANOATE DEAMINASE RIDA"/>
    <property type="match status" value="1"/>
</dbReference>
<dbReference type="NCBIfam" id="TIGR00004">
    <property type="entry name" value="Rid family detoxifying hydrolase"/>
    <property type="match status" value="1"/>
</dbReference>
<dbReference type="EMBL" id="JAXCLA010000001">
    <property type="protein sequence ID" value="MDY0743519.1"/>
    <property type="molecule type" value="Genomic_DNA"/>
</dbReference>
<reference evidence="2 3" key="1">
    <citation type="submission" date="2023-11" db="EMBL/GenBank/DDBJ databases">
        <title>Paucibacter sp. nov., isolated from fresh soil in Korea.</title>
        <authorList>
            <person name="Le N.T.T."/>
        </authorList>
    </citation>
    <scope>NUCLEOTIDE SEQUENCE [LARGE SCALE GENOMIC DNA]</scope>
    <source>
        <strain evidence="2 3">R3-3</strain>
    </source>
</reference>
<comment type="similarity">
    <text evidence="1">Belongs to the RutC family.</text>
</comment>
<dbReference type="InterPro" id="IPR035959">
    <property type="entry name" value="RutC-like_sf"/>
</dbReference>
<dbReference type="Proteomes" id="UP001285263">
    <property type="component" value="Unassembled WGS sequence"/>
</dbReference>
<proteinExistence type="inferred from homology"/>
<dbReference type="SUPFAM" id="SSF55298">
    <property type="entry name" value="YjgF-like"/>
    <property type="match status" value="1"/>
</dbReference>
<organism evidence="2 3">
    <name type="scientific">Roseateles agri</name>
    <dbReference type="NCBI Taxonomy" id="3098619"/>
    <lineage>
        <taxon>Bacteria</taxon>
        <taxon>Pseudomonadati</taxon>
        <taxon>Pseudomonadota</taxon>
        <taxon>Betaproteobacteria</taxon>
        <taxon>Burkholderiales</taxon>
        <taxon>Sphaerotilaceae</taxon>
        <taxon>Roseateles</taxon>
    </lineage>
</organism>
<evidence type="ECO:0000256" key="1">
    <source>
        <dbReference type="ARBA" id="ARBA00010552"/>
    </source>
</evidence>
<dbReference type="InterPro" id="IPR006056">
    <property type="entry name" value="RidA"/>
</dbReference>
<evidence type="ECO:0000313" key="3">
    <source>
        <dbReference type="Proteomes" id="UP001285263"/>
    </source>
</evidence>
<protein>
    <submittedName>
        <fullName evidence="2">RidA family protein</fullName>
    </submittedName>
</protein>
<sequence length="126" mass="13380">MHKQIVSTPDAPAAIGIYSQAVRAGNTIWLSGQLPLDPRTNKMVDGDAEPQIRQVFENLRAVVTAAGATFDDVVKVNVYLTDLAHSALLNSLMSEYFQKPYPARGTVGVAALAGGALVEIECVVAL</sequence>
<name>A0ABU5DE27_9BURK</name>
<dbReference type="Gene3D" id="3.30.1330.40">
    <property type="entry name" value="RutC-like"/>
    <property type="match status" value="1"/>
</dbReference>
<dbReference type="RefSeq" id="WP_320421413.1">
    <property type="nucleotide sequence ID" value="NZ_JAXCLA010000001.1"/>
</dbReference>
<dbReference type="PANTHER" id="PTHR11803:SF39">
    <property type="entry name" value="2-IMINOBUTANOATE_2-IMINOPROPANOATE DEAMINASE"/>
    <property type="match status" value="1"/>
</dbReference>
<accession>A0ABU5DE27</accession>
<dbReference type="CDD" id="cd00448">
    <property type="entry name" value="YjgF_YER057c_UK114_family"/>
    <property type="match status" value="1"/>
</dbReference>